<gene>
    <name evidence="2" type="ORF">AWC07_13525</name>
</gene>
<feature type="region of interest" description="Disordered" evidence="1">
    <location>
        <begin position="68"/>
        <end position="92"/>
    </location>
</feature>
<keyword evidence="3" id="KW-1185">Reference proteome</keyword>
<reference evidence="2 3" key="1">
    <citation type="submission" date="2016-01" db="EMBL/GenBank/DDBJ databases">
        <title>The new phylogeny of the genus Mycobacterium.</title>
        <authorList>
            <person name="Tarcisio F."/>
            <person name="Conor M."/>
            <person name="Antonella G."/>
            <person name="Elisabetta G."/>
            <person name="Giulia F.S."/>
            <person name="Sara T."/>
            <person name="Anna F."/>
            <person name="Clotilde B."/>
            <person name="Roberto B."/>
            <person name="Veronica D.S."/>
            <person name="Fabio R."/>
            <person name="Monica P."/>
            <person name="Olivier J."/>
            <person name="Enrico T."/>
            <person name="Nicola S."/>
        </authorList>
    </citation>
    <scope>NUCLEOTIDE SEQUENCE [LARGE SCALE GENOMIC DNA]</scope>
    <source>
        <strain evidence="2 3">DSM 43505</strain>
    </source>
</reference>
<accession>A0A1X1V8J3</accession>
<evidence type="ECO:0000313" key="3">
    <source>
        <dbReference type="Proteomes" id="UP000193738"/>
    </source>
</evidence>
<proteinExistence type="predicted"/>
<dbReference type="EMBL" id="LQOX01000124">
    <property type="protein sequence ID" value="ORV65362.1"/>
    <property type="molecule type" value="Genomic_DNA"/>
</dbReference>
<organism evidence="2 3">
    <name type="scientific">Mycobacterium gastri</name>
    <dbReference type="NCBI Taxonomy" id="1777"/>
    <lineage>
        <taxon>Bacteria</taxon>
        <taxon>Bacillati</taxon>
        <taxon>Actinomycetota</taxon>
        <taxon>Actinomycetes</taxon>
        <taxon>Mycobacteriales</taxon>
        <taxon>Mycobacteriaceae</taxon>
        <taxon>Mycobacterium</taxon>
    </lineage>
</organism>
<protein>
    <submittedName>
        <fullName evidence="2">Uncharacterized protein</fullName>
    </submittedName>
</protein>
<evidence type="ECO:0000313" key="2">
    <source>
        <dbReference type="EMBL" id="ORV65362.1"/>
    </source>
</evidence>
<name>A0A1X1V8J3_MYCGS</name>
<dbReference type="AlphaFoldDB" id="A0A1X1V8J3"/>
<evidence type="ECO:0000256" key="1">
    <source>
        <dbReference type="SAM" id="MobiDB-lite"/>
    </source>
</evidence>
<dbReference type="Proteomes" id="UP000193738">
    <property type="component" value="Unassembled WGS sequence"/>
</dbReference>
<sequence>MFVDAAGEGIWSVFADPRLLAQAADAEPEVRSRIQRREPAMAHLVAVSEMLTSAAADLEGIGSVLGEASPQHFSARPSRPPPTPRACLPRRP</sequence>
<comment type="caution">
    <text evidence="2">The sequence shown here is derived from an EMBL/GenBank/DDBJ whole genome shotgun (WGS) entry which is preliminary data.</text>
</comment>